<keyword evidence="2" id="KW-1133">Transmembrane helix</keyword>
<keyword evidence="2" id="KW-0812">Transmembrane</keyword>
<accession>A0ABW1DXY9</accession>
<name>A0ABW1DXY9_9ACTN</name>
<dbReference type="Proteomes" id="UP001596180">
    <property type="component" value="Unassembled WGS sequence"/>
</dbReference>
<feature type="transmembrane region" description="Helical" evidence="2">
    <location>
        <begin position="21"/>
        <end position="44"/>
    </location>
</feature>
<evidence type="ECO:0000256" key="2">
    <source>
        <dbReference type="SAM" id="Phobius"/>
    </source>
</evidence>
<reference evidence="4" key="1">
    <citation type="journal article" date="2019" name="Int. J. Syst. Evol. Microbiol.">
        <title>The Global Catalogue of Microorganisms (GCM) 10K type strain sequencing project: providing services to taxonomists for standard genome sequencing and annotation.</title>
        <authorList>
            <consortium name="The Broad Institute Genomics Platform"/>
            <consortium name="The Broad Institute Genome Sequencing Center for Infectious Disease"/>
            <person name="Wu L."/>
            <person name="Ma J."/>
        </authorList>
    </citation>
    <scope>NUCLEOTIDE SEQUENCE [LARGE SCALE GENOMIC DNA]</scope>
    <source>
        <strain evidence="4">JCM 10411</strain>
    </source>
</reference>
<proteinExistence type="predicted"/>
<keyword evidence="2" id="KW-0472">Membrane</keyword>
<sequence>MEMEDVLSGGPDRPPCRPPRWMIVAGAALVLVAGLVVGIVAVGGDDSPEQAVLPSPLSPSPSGSTPFPSPVEPGPDVSFAPGPDATVLLGRTPGLVITGVSPARGYTLSRLDPAAHNGPWTVTVRRQDGALARRGAVVTFPVPKLSLGRDVKVGDVTGYAREGEVIWPLAGAYARVRGDLPLAELLRIAAATTVVSGRPAVTAAPGLTVTSTGTARPSHVTEARYGADEVGEADALGHGLVFTQAAARCGGIEDQLYEADARPYGTVHGHPAVVTSALDGNGVLAWEPAPGVVAYVGYSGASLDKNALAALHRLAERTRILTPGQWQSTHPQELQETSK</sequence>
<dbReference type="EMBL" id="JBHSOA010000031">
    <property type="protein sequence ID" value="MFC5853185.1"/>
    <property type="molecule type" value="Genomic_DNA"/>
</dbReference>
<dbReference type="RefSeq" id="WP_381363448.1">
    <property type="nucleotide sequence ID" value="NZ_JBHSOA010000031.1"/>
</dbReference>
<organism evidence="3 4">
    <name type="scientific">Streptomyces chlorus</name>
    <dbReference type="NCBI Taxonomy" id="887452"/>
    <lineage>
        <taxon>Bacteria</taxon>
        <taxon>Bacillati</taxon>
        <taxon>Actinomycetota</taxon>
        <taxon>Actinomycetes</taxon>
        <taxon>Kitasatosporales</taxon>
        <taxon>Streptomycetaceae</taxon>
        <taxon>Streptomyces</taxon>
    </lineage>
</organism>
<protein>
    <submittedName>
        <fullName evidence="3">Uncharacterized protein</fullName>
    </submittedName>
</protein>
<gene>
    <name evidence="3" type="ORF">ACFPZI_15525</name>
</gene>
<feature type="region of interest" description="Disordered" evidence="1">
    <location>
        <begin position="49"/>
        <end position="78"/>
    </location>
</feature>
<evidence type="ECO:0000313" key="4">
    <source>
        <dbReference type="Proteomes" id="UP001596180"/>
    </source>
</evidence>
<keyword evidence="4" id="KW-1185">Reference proteome</keyword>
<comment type="caution">
    <text evidence="3">The sequence shown here is derived from an EMBL/GenBank/DDBJ whole genome shotgun (WGS) entry which is preliminary data.</text>
</comment>
<evidence type="ECO:0000313" key="3">
    <source>
        <dbReference type="EMBL" id="MFC5853185.1"/>
    </source>
</evidence>
<evidence type="ECO:0000256" key="1">
    <source>
        <dbReference type="SAM" id="MobiDB-lite"/>
    </source>
</evidence>